<evidence type="ECO:0000313" key="4">
    <source>
        <dbReference type="Proteomes" id="UP000663877"/>
    </source>
</evidence>
<comment type="caution">
    <text evidence="1">The sequence shown here is derived from an EMBL/GenBank/DDBJ whole genome shotgun (WGS) entry which is preliminary data.</text>
</comment>
<reference evidence="1" key="1">
    <citation type="submission" date="2021-02" db="EMBL/GenBank/DDBJ databases">
        <authorList>
            <person name="Nowell W R."/>
        </authorList>
    </citation>
    <scope>NUCLEOTIDE SEQUENCE</scope>
</reference>
<evidence type="ECO:0000313" key="3">
    <source>
        <dbReference type="Proteomes" id="UP000663832"/>
    </source>
</evidence>
<sequence length="34" mass="3746">KFGEPHGIALSINGHALFVGEIRPNRIDVFDVLN</sequence>
<keyword evidence="3" id="KW-1185">Reference proteome</keyword>
<dbReference type="AlphaFoldDB" id="A0A815XBM9"/>
<gene>
    <name evidence="1" type="ORF">BJG266_LOCUS46556</name>
    <name evidence="2" type="ORF">QVE165_LOCUS63589</name>
</gene>
<dbReference type="EMBL" id="CAJNOM010005307">
    <property type="protein sequence ID" value="CAF1662832.1"/>
    <property type="molecule type" value="Genomic_DNA"/>
</dbReference>
<protein>
    <submittedName>
        <fullName evidence="1">Uncharacterized protein</fullName>
    </submittedName>
</protein>
<dbReference type="Proteomes" id="UP000663877">
    <property type="component" value="Unassembled WGS sequence"/>
</dbReference>
<dbReference type="OrthoDB" id="10018185at2759"/>
<accession>A0A815XBM9</accession>
<evidence type="ECO:0000313" key="2">
    <source>
        <dbReference type="EMBL" id="CAF1662832.1"/>
    </source>
</evidence>
<dbReference type="Proteomes" id="UP000663832">
    <property type="component" value="Unassembled WGS sequence"/>
</dbReference>
<name>A0A815XBM9_9BILA</name>
<organism evidence="1 4">
    <name type="scientific">Adineta steineri</name>
    <dbReference type="NCBI Taxonomy" id="433720"/>
    <lineage>
        <taxon>Eukaryota</taxon>
        <taxon>Metazoa</taxon>
        <taxon>Spiralia</taxon>
        <taxon>Gnathifera</taxon>
        <taxon>Rotifera</taxon>
        <taxon>Eurotatoria</taxon>
        <taxon>Bdelloidea</taxon>
        <taxon>Adinetida</taxon>
        <taxon>Adinetidae</taxon>
        <taxon>Adineta</taxon>
    </lineage>
</organism>
<evidence type="ECO:0000313" key="1">
    <source>
        <dbReference type="EMBL" id="CAF1555512.1"/>
    </source>
</evidence>
<feature type="non-terminal residue" evidence="1">
    <location>
        <position position="1"/>
    </location>
</feature>
<proteinExistence type="predicted"/>
<dbReference type="EMBL" id="CAJNOI010004907">
    <property type="protein sequence ID" value="CAF1555512.1"/>
    <property type="molecule type" value="Genomic_DNA"/>
</dbReference>